<proteinExistence type="predicted"/>
<feature type="region of interest" description="Disordered" evidence="3">
    <location>
        <begin position="604"/>
        <end position="631"/>
    </location>
</feature>
<evidence type="ECO:0000259" key="5">
    <source>
        <dbReference type="PROSITE" id="PS51525"/>
    </source>
</evidence>
<dbReference type="OrthoDB" id="784962at2759"/>
<dbReference type="PROSITE" id="PS50014">
    <property type="entry name" value="BROMODOMAIN_2"/>
    <property type="match status" value="2"/>
</dbReference>
<organism evidence="6 7">
    <name type="scientific">Bimuria novae-zelandiae CBS 107.79</name>
    <dbReference type="NCBI Taxonomy" id="1447943"/>
    <lineage>
        <taxon>Eukaryota</taxon>
        <taxon>Fungi</taxon>
        <taxon>Dikarya</taxon>
        <taxon>Ascomycota</taxon>
        <taxon>Pezizomycotina</taxon>
        <taxon>Dothideomycetes</taxon>
        <taxon>Pleosporomycetidae</taxon>
        <taxon>Pleosporales</taxon>
        <taxon>Massarineae</taxon>
        <taxon>Didymosphaeriaceae</taxon>
        <taxon>Bimuria</taxon>
    </lineage>
</organism>
<evidence type="ECO:0000313" key="7">
    <source>
        <dbReference type="Proteomes" id="UP000800036"/>
    </source>
</evidence>
<feature type="region of interest" description="Disordered" evidence="3">
    <location>
        <begin position="773"/>
        <end position="854"/>
    </location>
</feature>
<feature type="compositionally biased region" description="Low complexity" evidence="3">
    <location>
        <begin position="651"/>
        <end position="665"/>
    </location>
</feature>
<name>A0A6A5VMU3_9PLEO</name>
<evidence type="ECO:0000256" key="2">
    <source>
        <dbReference type="PROSITE-ProRule" id="PRU00035"/>
    </source>
</evidence>
<dbReference type="GO" id="GO:0006338">
    <property type="term" value="P:chromatin remodeling"/>
    <property type="evidence" value="ECO:0007669"/>
    <property type="project" value="TreeGrafter"/>
</dbReference>
<dbReference type="AlphaFoldDB" id="A0A6A5VMU3"/>
<gene>
    <name evidence="6" type="ORF">BU23DRAFT_249615</name>
</gene>
<dbReference type="GO" id="GO:0006355">
    <property type="term" value="P:regulation of DNA-templated transcription"/>
    <property type="evidence" value="ECO:0007669"/>
    <property type="project" value="TreeGrafter"/>
</dbReference>
<reference evidence="6" key="1">
    <citation type="journal article" date="2020" name="Stud. Mycol.">
        <title>101 Dothideomycetes genomes: a test case for predicting lifestyles and emergence of pathogens.</title>
        <authorList>
            <person name="Haridas S."/>
            <person name="Albert R."/>
            <person name="Binder M."/>
            <person name="Bloem J."/>
            <person name="Labutti K."/>
            <person name="Salamov A."/>
            <person name="Andreopoulos B."/>
            <person name="Baker S."/>
            <person name="Barry K."/>
            <person name="Bills G."/>
            <person name="Bluhm B."/>
            <person name="Cannon C."/>
            <person name="Castanera R."/>
            <person name="Culley D."/>
            <person name="Daum C."/>
            <person name="Ezra D."/>
            <person name="Gonzalez J."/>
            <person name="Henrissat B."/>
            <person name="Kuo A."/>
            <person name="Liang C."/>
            <person name="Lipzen A."/>
            <person name="Lutzoni F."/>
            <person name="Magnuson J."/>
            <person name="Mondo S."/>
            <person name="Nolan M."/>
            <person name="Ohm R."/>
            <person name="Pangilinan J."/>
            <person name="Park H.-J."/>
            <person name="Ramirez L."/>
            <person name="Alfaro M."/>
            <person name="Sun H."/>
            <person name="Tritt A."/>
            <person name="Yoshinaga Y."/>
            <person name="Zwiers L.-H."/>
            <person name="Turgeon B."/>
            <person name="Goodwin S."/>
            <person name="Spatafora J."/>
            <person name="Crous P."/>
            <person name="Grigoriev I."/>
        </authorList>
    </citation>
    <scope>NUCLEOTIDE SEQUENCE</scope>
    <source>
        <strain evidence="6">CBS 107.79</strain>
    </source>
</reference>
<evidence type="ECO:0000256" key="3">
    <source>
        <dbReference type="SAM" id="MobiDB-lite"/>
    </source>
</evidence>
<keyword evidence="1 2" id="KW-0103">Bromodomain</keyword>
<feature type="compositionally biased region" description="Acidic residues" evidence="3">
    <location>
        <begin position="838"/>
        <end position="854"/>
    </location>
</feature>
<dbReference type="Proteomes" id="UP000800036">
    <property type="component" value="Unassembled WGS sequence"/>
</dbReference>
<feature type="domain" description="Bromo" evidence="4">
    <location>
        <begin position="307"/>
        <end position="379"/>
    </location>
</feature>
<dbReference type="SMART" id="SM00297">
    <property type="entry name" value="BROMO"/>
    <property type="match status" value="2"/>
</dbReference>
<sequence>MGVMTSPAFDQAPLDLKGTAEPLTNGMAVDTETNGVHDVELDVSKAPIVNGNGTHHDSPDAAPTLQPTTDVSSGIDRLSQFLPDSQADNNSLFGDSEMPSVTDAVEAPTSDVRDEVGPDTSTIVQLSSESTQKVPETQLPSTEESLGGPVQPNEVDANQDPSSTAVSTDSGAPPTKPLNDLTIETQLSATRAPPNGSPATVDQEMQDAPTSGKVRPREDDLEMEDAPEAKRPRTQEESSQPAEFKVPELPSHAEETNGAPPAPPSAPAPPAQEHSSVQQAVSYKPWPSAPMTETQKKFLLERIRNTKKIKVSNAFKLPVDYEALNIPAYPTIVTHPMDLGTMETKLKTGAYTRVADFMADLDQIVTNSELFNSTTHPVTHDAYNMRAYFLKGTDRLPKEGEDTAKPIKQAKKPSVQTASKARRESRAPPVAKSPPASTPTAPSPSWPLNADGLPMIRRDSSSANDRPKREIHRPPSKDLPYSAAKPRKKKYQLELKFCENVLAELLKPKYAKFSWPFMTPVDPVALNIPSYLKIIKKPMDFGTVKKNLDAGIYQNAKDFYNDAQLVFSNCFKFNPETDEVNKMGKQLSEVFNSLWSEKAEWLARNAPEAEPQSQGSDYSDEEDEEEEEDPAQVQFLAIQKQIAALNQTAQALLQQQQRKGSSPKAPGKKKSKAAAPKRKGGPLTVPPPAKPAKSKPKKAQAPLSYAQKQEISEGISTLGDADMRRAVQIIRNGCPHLANTNDDEMELDMDEINDDTLRELFRFIKSVRGPKASIADDDDYEMPRPAAPSRQNTARPKKNKPMGKSEQEDSLRRIQEKMQSFSGAVSGSSQSPPANQESSDDDEDDESASESEEE</sequence>
<dbReference type="InterPro" id="IPR050935">
    <property type="entry name" value="Bromo_chromatin_reader"/>
</dbReference>
<feature type="compositionally biased region" description="Basic and acidic residues" evidence="3">
    <location>
        <begin position="396"/>
        <end position="405"/>
    </location>
</feature>
<feature type="compositionally biased region" description="Basic and acidic residues" evidence="3">
    <location>
        <begin position="803"/>
        <end position="816"/>
    </location>
</feature>
<feature type="compositionally biased region" description="Basic and acidic residues" evidence="3">
    <location>
        <begin position="227"/>
        <end position="236"/>
    </location>
</feature>
<dbReference type="SUPFAM" id="SSF47370">
    <property type="entry name" value="Bromodomain"/>
    <property type="match status" value="2"/>
</dbReference>
<feature type="region of interest" description="Disordered" evidence="3">
    <location>
        <begin position="396"/>
        <end position="485"/>
    </location>
</feature>
<feature type="compositionally biased region" description="Low complexity" evidence="3">
    <location>
        <begin position="427"/>
        <end position="440"/>
    </location>
</feature>
<dbReference type="InterPro" id="IPR038336">
    <property type="entry name" value="NET_sf"/>
</dbReference>
<protein>
    <submittedName>
        <fullName evidence="6">Bromodomain-containing protein</fullName>
    </submittedName>
</protein>
<dbReference type="Gene3D" id="1.20.920.10">
    <property type="entry name" value="Bromodomain-like"/>
    <property type="match status" value="2"/>
</dbReference>
<feature type="compositionally biased region" description="Low complexity" evidence="3">
    <location>
        <begin position="819"/>
        <end position="834"/>
    </location>
</feature>
<dbReference type="InterPro" id="IPR027353">
    <property type="entry name" value="NET_dom"/>
</dbReference>
<feature type="domain" description="Bromo" evidence="4">
    <location>
        <begin position="509"/>
        <end position="581"/>
    </location>
</feature>
<feature type="compositionally biased region" description="Acidic residues" evidence="3">
    <location>
        <begin position="618"/>
        <end position="630"/>
    </location>
</feature>
<feature type="compositionally biased region" description="Pro residues" evidence="3">
    <location>
        <begin position="260"/>
        <end position="270"/>
    </location>
</feature>
<dbReference type="GO" id="GO:0000785">
    <property type="term" value="C:chromatin"/>
    <property type="evidence" value="ECO:0007669"/>
    <property type="project" value="TreeGrafter"/>
</dbReference>
<feature type="compositionally biased region" description="Basic and acidic residues" evidence="3">
    <location>
        <begin position="456"/>
        <end position="476"/>
    </location>
</feature>
<dbReference type="Gene3D" id="1.20.1270.220">
    <property type="match status" value="1"/>
</dbReference>
<dbReference type="Pfam" id="PF17035">
    <property type="entry name" value="BET"/>
    <property type="match status" value="1"/>
</dbReference>
<evidence type="ECO:0000256" key="1">
    <source>
        <dbReference type="ARBA" id="ARBA00023117"/>
    </source>
</evidence>
<dbReference type="InterPro" id="IPR036427">
    <property type="entry name" value="Bromodomain-like_sf"/>
</dbReference>
<dbReference type="InterPro" id="IPR001487">
    <property type="entry name" value="Bromodomain"/>
</dbReference>
<dbReference type="EMBL" id="ML976661">
    <property type="protein sequence ID" value="KAF1978018.1"/>
    <property type="molecule type" value="Genomic_DNA"/>
</dbReference>
<feature type="compositionally biased region" description="Basic residues" evidence="3">
    <location>
        <begin position="666"/>
        <end position="680"/>
    </location>
</feature>
<dbReference type="PANTHER" id="PTHR22880:SF225">
    <property type="entry name" value="BROMODOMAIN-CONTAINING PROTEIN BET-1-RELATED"/>
    <property type="match status" value="1"/>
</dbReference>
<dbReference type="Pfam" id="PF00439">
    <property type="entry name" value="Bromodomain"/>
    <property type="match status" value="2"/>
</dbReference>
<accession>A0A6A5VMU3</accession>
<dbReference type="PRINTS" id="PR00503">
    <property type="entry name" value="BROMODOMAIN"/>
</dbReference>
<dbReference type="PROSITE" id="PS51525">
    <property type="entry name" value="NET"/>
    <property type="match status" value="1"/>
</dbReference>
<evidence type="ECO:0000313" key="6">
    <source>
        <dbReference type="EMBL" id="KAF1978018.1"/>
    </source>
</evidence>
<feature type="compositionally biased region" description="Polar residues" evidence="3">
    <location>
        <begin position="159"/>
        <end position="170"/>
    </location>
</feature>
<evidence type="ECO:0000259" key="4">
    <source>
        <dbReference type="PROSITE" id="PS50014"/>
    </source>
</evidence>
<feature type="domain" description="NET" evidence="5">
    <location>
        <begin position="693"/>
        <end position="775"/>
    </location>
</feature>
<feature type="region of interest" description="Disordered" evidence="3">
    <location>
        <begin position="1"/>
        <end position="21"/>
    </location>
</feature>
<feature type="compositionally biased region" description="Polar residues" evidence="3">
    <location>
        <begin position="119"/>
        <end position="144"/>
    </location>
</feature>
<feature type="compositionally biased region" description="Polar residues" evidence="3">
    <location>
        <begin position="82"/>
        <end position="93"/>
    </location>
</feature>
<dbReference type="PANTHER" id="PTHR22880">
    <property type="entry name" value="FALZ-RELATED BROMODOMAIN-CONTAINING PROTEINS"/>
    <property type="match status" value="1"/>
</dbReference>
<feature type="region of interest" description="Disordered" evidence="3">
    <location>
        <begin position="651"/>
        <end position="706"/>
    </location>
</feature>
<dbReference type="CDD" id="cd05499">
    <property type="entry name" value="Bromo_BDF1_2_II"/>
    <property type="match status" value="1"/>
</dbReference>
<keyword evidence="7" id="KW-1185">Reference proteome</keyword>
<feature type="region of interest" description="Disordered" evidence="3">
    <location>
        <begin position="48"/>
        <end position="288"/>
    </location>
</feature>
<dbReference type="GO" id="GO:0005634">
    <property type="term" value="C:nucleus"/>
    <property type="evidence" value="ECO:0007669"/>
    <property type="project" value="TreeGrafter"/>
</dbReference>